<reference evidence="2" key="2">
    <citation type="submission" date="2007-11" db="EMBL/GenBank/DDBJ databases">
        <title>Complete sequence of Delftia acidovorans DSM 14801 / SPH-1.</title>
        <authorList>
            <person name="Copeland A."/>
            <person name="Lucas S."/>
            <person name="Lapidus A."/>
            <person name="Barry K."/>
            <person name="Glavina del Rio T."/>
            <person name="Dalin E."/>
            <person name="Tice H."/>
            <person name="Pitluck S."/>
            <person name="Lowry S."/>
            <person name="Clum A."/>
            <person name="Schmutz J."/>
            <person name="Larimer F."/>
            <person name="Land M."/>
            <person name="Hauser L."/>
            <person name="Kyrpides N."/>
            <person name="Kim E."/>
            <person name="Schleheck D."/>
            <person name="Richardson P."/>
        </authorList>
    </citation>
    <scope>NUCLEOTIDE SEQUENCE [LARGE SCALE GENOMIC DNA]</scope>
    <source>
        <strain evidence="2">DSM 14801 / SPH-1</strain>
    </source>
</reference>
<dbReference type="KEGG" id="dac:Daci_4087"/>
<dbReference type="RefSeq" id="WP_012205910.1">
    <property type="nucleotide sequence ID" value="NC_010002.1"/>
</dbReference>
<dbReference type="STRING" id="398578.Daci_4087"/>
<evidence type="ECO:0000313" key="2">
    <source>
        <dbReference type="Proteomes" id="UP000000784"/>
    </source>
</evidence>
<protein>
    <submittedName>
        <fullName evidence="1">Tail protein 3</fullName>
    </submittedName>
</protein>
<dbReference type="eggNOG" id="COG5492">
    <property type="taxonomic scope" value="Bacteria"/>
</dbReference>
<dbReference type="HOGENOM" id="CLU_077899_0_1_4"/>
<evidence type="ECO:0000313" key="1">
    <source>
        <dbReference type="EMBL" id="ABX36718.1"/>
    </source>
</evidence>
<dbReference type="AlphaFoldDB" id="A9C0F2"/>
<proteinExistence type="predicted"/>
<gene>
    <name evidence="1" type="ordered locus">Daci_4087</name>
</gene>
<reference evidence="1 2" key="1">
    <citation type="journal article" date="2004" name="Appl. Environ. Microbiol.">
        <title>Mineralization of individual congeners of linear alkylbenzenesulfonate by defined pairs of heterotrophic bacteria.</title>
        <authorList>
            <person name="Schleheck D."/>
            <person name="Knepper T.P."/>
            <person name="Fischer K."/>
            <person name="Cook A.M."/>
        </authorList>
    </citation>
    <scope>NUCLEOTIDE SEQUENCE [LARGE SCALE GENOMIC DNA]</scope>
    <source>
        <strain evidence="2">DSM 14801 / SPH-1</strain>
    </source>
</reference>
<name>A9C0F2_DELAS</name>
<dbReference type="GeneID" id="24114325"/>
<accession>A9C0F2</accession>
<keyword evidence="2" id="KW-1185">Reference proteome</keyword>
<dbReference type="InterPro" id="IPR014918">
    <property type="entry name" value="Phage_tail_3"/>
</dbReference>
<dbReference type="Pfam" id="PF08813">
    <property type="entry name" value="Phage_tail_3"/>
    <property type="match status" value="1"/>
</dbReference>
<dbReference type="Proteomes" id="UP000000784">
    <property type="component" value="Chromosome"/>
</dbReference>
<sequence>MASVPLPNGAQVALATTLAAAITISDISNANPAVATATGHTLVAGDIILLNNGWPRTDNSVRRVASPTTDEFAIEGLNSTNLDRFPDGGAGTARAITAWTQLPKIPTFELTGGDPKNGTTSYIDYEKDYDYFTGTNPERLNFTISYQPGTAAYDALVAANDSGVLQVIRLVLKDGSTLFYPGQLFFNKAPVTVKDQEMVNNVSLALQGEITRYAKLP</sequence>
<organism evidence="1 2">
    <name type="scientific">Delftia acidovorans (strain DSM 14801 / SPH-1)</name>
    <dbReference type="NCBI Taxonomy" id="398578"/>
    <lineage>
        <taxon>Bacteria</taxon>
        <taxon>Pseudomonadati</taxon>
        <taxon>Pseudomonadota</taxon>
        <taxon>Betaproteobacteria</taxon>
        <taxon>Burkholderiales</taxon>
        <taxon>Comamonadaceae</taxon>
        <taxon>Delftia</taxon>
    </lineage>
</organism>
<dbReference type="EMBL" id="CP000884">
    <property type="protein sequence ID" value="ABX36718.1"/>
    <property type="molecule type" value="Genomic_DNA"/>
</dbReference>